<evidence type="ECO:0000313" key="2">
    <source>
        <dbReference type="EMBL" id="TWL28562.1"/>
    </source>
</evidence>
<evidence type="ECO:0000313" key="4">
    <source>
        <dbReference type="Proteomes" id="UP000595038"/>
    </source>
</evidence>
<evidence type="ECO:0000313" key="3">
    <source>
        <dbReference type="Proteomes" id="UP000435910"/>
    </source>
</evidence>
<dbReference type="Proteomes" id="UP000595038">
    <property type="component" value="Chromosome"/>
</dbReference>
<dbReference type="EMBL" id="NILC01000021">
    <property type="protein sequence ID" value="TWL28562.1"/>
    <property type="molecule type" value="Genomic_DNA"/>
</dbReference>
<dbReference type="GeneID" id="92862439"/>
<name>A0A1Y0YL69_BACLI</name>
<evidence type="ECO:0000313" key="1">
    <source>
        <dbReference type="EMBL" id="QPR72451.1"/>
    </source>
</evidence>
<dbReference type="EMBL" id="CP065647">
    <property type="protein sequence ID" value="QPR72451.1"/>
    <property type="molecule type" value="Genomic_DNA"/>
</dbReference>
<accession>A0A1Y0YL69</accession>
<dbReference type="InterPro" id="IPR020355">
    <property type="entry name" value="Uncharacterised_YhcU"/>
</dbReference>
<sequence length="122" mass="14397">MIDLRIVKAATEEQEIYIEELVSELYQIFPLYLNKQKIKELKKQGALQLKEDEYKGTLDEAFQIMTSLQLIHALLTKAKRKWVLKDRDLFDKNSRKLNDCGLYFPLTSADFHIVNTENKMLM</sequence>
<organism evidence="2 3">
    <name type="scientific">Bacillus licheniformis</name>
    <dbReference type="NCBI Taxonomy" id="1402"/>
    <lineage>
        <taxon>Bacteria</taxon>
        <taxon>Bacillati</taxon>
        <taxon>Bacillota</taxon>
        <taxon>Bacilli</taxon>
        <taxon>Bacillales</taxon>
        <taxon>Bacillaceae</taxon>
        <taxon>Bacillus</taxon>
    </lineage>
</organism>
<dbReference type="Proteomes" id="UP000435910">
    <property type="component" value="Unassembled WGS sequence"/>
</dbReference>
<dbReference type="AlphaFoldDB" id="A0A1Y0YL69"/>
<protein>
    <submittedName>
        <fullName evidence="1">YhcU family protein</fullName>
    </submittedName>
</protein>
<proteinExistence type="predicted"/>
<reference evidence="2 3" key="1">
    <citation type="submission" date="2019-06" db="EMBL/GenBank/DDBJ databases">
        <title>Genome sequence analysis of &gt;100 Bacillus licheniformis strains suggests intrinsic resistance to this species.</title>
        <authorList>
            <person name="Wels M."/>
            <person name="Siezen R.J."/>
            <person name="Johansen E."/>
            <person name="Stuer-Lauridsen B."/>
            <person name="Bjerre K."/>
            <person name="Nielsen B.K.K."/>
        </authorList>
    </citation>
    <scope>NUCLEOTIDE SEQUENCE [LARGE SCALE GENOMIC DNA]</scope>
    <source>
        <strain evidence="2 3">BAC-16736</strain>
    </source>
</reference>
<dbReference type="Pfam" id="PF17326">
    <property type="entry name" value="DUF5365"/>
    <property type="match status" value="1"/>
</dbReference>
<gene>
    <name evidence="2" type="ORF">CHCC16736_3164</name>
    <name evidence="1" type="ORF">I6G80_22020</name>
</gene>
<dbReference type="RefSeq" id="WP_003180066.1">
    <property type="nucleotide sequence ID" value="NZ_BEXU01000023.1"/>
</dbReference>
<reference evidence="1 4" key="2">
    <citation type="submission" date="2020-12" db="EMBL/GenBank/DDBJ databases">
        <title>FDA dAtabase for Regulatory Grade micrObial Sequences (FDA-ARGOS): Supporting development and validation of Infectious Disease Dx tests.</title>
        <authorList>
            <person name="Nelson B."/>
            <person name="Plummer A."/>
            <person name="Tallon L."/>
            <person name="Sadzewicz L."/>
            <person name="Zhao X."/>
            <person name="Boylan J."/>
            <person name="Ott S."/>
            <person name="Bowen H."/>
            <person name="Vavikolanu K."/>
            <person name="Mehta A."/>
            <person name="Aluvathingal J."/>
            <person name="Nadendla S."/>
            <person name="Myers T."/>
            <person name="Yan Y."/>
            <person name="Sichtig H."/>
        </authorList>
    </citation>
    <scope>NUCLEOTIDE SEQUENCE [LARGE SCALE GENOMIC DNA]</scope>
    <source>
        <strain evidence="1 4">FDAARGOS_923</strain>
    </source>
</reference>